<dbReference type="AlphaFoldDB" id="A0A7X0HBP1"/>
<dbReference type="GO" id="GO:0016740">
    <property type="term" value="F:transferase activity"/>
    <property type="evidence" value="ECO:0007669"/>
    <property type="project" value="UniProtKB-KW"/>
</dbReference>
<dbReference type="Proteomes" id="UP000540423">
    <property type="component" value="Unassembled WGS sequence"/>
</dbReference>
<dbReference type="Pfam" id="PF07722">
    <property type="entry name" value="Peptidase_C26"/>
    <property type="match status" value="1"/>
</dbReference>
<dbReference type="GO" id="GO:0033969">
    <property type="term" value="F:gamma-glutamyl-gamma-aminobutyrate hydrolase activity"/>
    <property type="evidence" value="ECO:0007669"/>
    <property type="project" value="TreeGrafter"/>
</dbReference>
<dbReference type="Gene3D" id="3.40.50.880">
    <property type="match status" value="1"/>
</dbReference>
<dbReference type="PANTHER" id="PTHR43235:SF1">
    <property type="entry name" value="GLUTAMINE AMIDOTRANSFERASE PB2B2.05-RELATED"/>
    <property type="match status" value="1"/>
</dbReference>
<organism evidence="1 2">
    <name type="scientific">Streptomyces candidus</name>
    <dbReference type="NCBI Taxonomy" id="67283"/>
    <lineage>
        <taxon>Bacteria</taxon>
        <taxon>Bacillati</taxon>
        <taxon>Actinomycetota</taxon>
        <taxon>Actinomycetes</taxon>
        <taxon>Kitasatosporales</taxon>
        <taxon>Streptomycetaceae</taxon>
        <taxon>Streptomyces</taxon>
    </lineage>
</organism>
<dbReference type="InterPro" id="IPR029062">
    <property type="entry name" value="Class_I_gatase-like"/>
</dbReference>
<keyword evidence="2" id="KW-1185">Reference proteome</keyword>
<reference evidence="1 2" key="1">
    <citation type="submission" date="2020-08" db="EMBL/GenBank/DDBJ databases">
        <title>Genomic Encyclopedia of Type Strains, Phase IV (KMG-IV): sequencing the most valuable type-strain genomes for metagenomic binning, comparative biology and taxonomic classification.</title>
        <authorList>
            <person name="Goeker M."/>
        </authorList>
    </citation>
    <scope>NUCLEOTIDE SEQUENCE [LARGE SCALE GENOMIC DNA]</scope>
    <source>
        <strain evidence="1 2">DSM 40141</strain>
    </source>
</reference>
<proteinExistence type="predicted"/>
<dbReference type="InterPro" id="IPR011697">
    <property type="entry name" value="Peptidase_C26"/>
</dbReference>
<protein>
    <submittedName>
        <fullName evidence="1">Putative glutamine amidotransferase</fullName>
    </submittedName>
</protein>
<dbReference type="PANTHER" id="PTHR43235">
    <property type="entry name" value="GLUTAMINE AMIDOTRANSFERASE PB2B2.05-RELATED"/>
    <property type="match status" value="1"/>
</dbReference>
<dbReference type="GO" id="GO:0006598">
    <property type="term" value="P:polyamine catabolic process"/>
    <property type="evidence" value="ECO:0007669"/>
    <property type="project" value="TreeGrafter"/>
</dbReference>
<evidence type="ECO:0000313" key="2">
    <source>
        <dbReference type="Proteomes" id="UP000540423"/>
    </source>
</evidence>
<dbReference type="GO" id="GO:0005829">
    <property type="term" value="C:cytosol"/>
    <property type="evidence" value="ECO:0007669"/>
    <property type="project" value="TreeGrafter"/>
</dbReference>
<dbReference type="RefSeq" id="WP_185027510.1">
    <property type="nucleotide sequence ID" value="NZ_BNBN01000002.1"/>
</dbReference>
<keyword evidence="1" id="KW-0315">Glutamine amidotransferase</keyword>
<keyword evidence="1" id="KW-0808">Transferase</keyword>
<accession>A0A7X0HBP1</accession>
<gene>
    <name evidence="1" type="ORF">HNQ79_001154</name>
</gene>
<evidence type="ECO:0000313" key="1">
    <source>
        <dbReference type="EMBL" id="MBB6434706.1"/>
    </source>
</evidence>
<dbReference type="SUPFAM" id="SSF52317">
    <property type="entry name" value="Class I glutamine amidotransferase-like"/>
    <property type="match status" value="1"/>
</dbReference>
<comment type="caution">
    <text evidence="1">The sequence shown here is derived from an EMBL/GenBank/DDBJ whole genome shotgun (WGS) entry which is preliminary data.</text>
</comment>
<dbReference type="PROSITE" id="PS51273">
    <property type="entry name" value="GATASE_TYPE_1"/>
    <property type="match status" value="1"/>
</dbReference>
<sequence>MSAGGPRTPLVGILACHKERANGTTYSRVNDHLTEPLLAHADVAAVLLHTVRPEHAAEVLARLDGLVLPGSGSFVHPERYGGREADGVPDREYDLPRDATAAALLRAADALPALPVLASCRGLQELVVHQGGTLEAVPASDVKHRLRAGVDGPDRWAPAHTVEVRPGGLLAPLVQPRQDPGAVPVNSQHSDRVAKVPGQVFVEATAADGTVEAVSVGAPERFVLGVQWHFEHHTDQSPLDRAVLAAFGRRCRSWMESRQQQ</sequence>
<dbReference type="InterPro" id="IPR044668">
    <property type="entry name" value="PuuD-like"/>
</dbReference>
<dbReference type="EMBL" id="JACHEM010000002">
    <property type="protein sequence ID" value="MBB6434706.1"/>
    <property type="molecule type" value="Genomic_DNA"/>
</dbReference>
<name>A0A7X0HBP1_9ACTN</name>